<dbReference type="EMBL" id="CP017962">
    <property type="protein sequence ID" value="APC48493.1"/>
    <property type="molecule type" value="Genomic_DNA"/>
</dbReference>
<dbReference type="KEGG" id="vhl:BME96_10045"/>
<reference evidence="1 2" key="1">
    <citation type="submission" date="2016-11" db="EMBL/GenBank/DDBJ databases">
        <title>Complete genome sequencing of Virgibacillus halodenitrificans PDB-F2.</title>
        <authorList>
            <person name="Sun Z."/>
            <person name="Zhou Y."/>
            <person name="Li H."/>
        </authorList>
    </citation>
    <scope>NUCLEOTIDE SEQUENCE [LARGE SCALE GENOMIC DNA]</scope>
    <source>
        <strain evidence="1 2">PDB-F2</strain>
    </source>
</reference>
<dbReference type="AlphaFoldDB" id="A0AAC9IZR2"/>
<name>A0AAC9IZR2_VIRHA</name>
<evidence type="ECO:0000313" key="1">
    <source>
        <dbReference type="EMBL" id="APC48493.1"/>
    </source>
</evidence>
<sequence length="162" mass="18291">MFNPNQHRMGLYPYRNLERSANFLMPSQAMNYPERQKGLQSLISRFIRPKGGIGALNNTANTASTLATSGGITSKLDNVQNILKMVQTTAPLVQEYGPMVKNLPAMYRMMKAFKDMENIEETTENEGAEEDKILLESIQAESDERIVSKKDTRSLSQPKLYI</sequence>
<evidence type="ECO:0000313" key="2">
    <source>
        <dbReference type="Proteomes" id="UP000182945"/>
    </source>
</evidence>
<protein>
    <recommendedName>
        <fullName evidence="3">YqfQ-like protein</fullName>
    </recommendedName>
</protein>
<gene>
    <name evidence="1" type="ORF">BME96_10045</name>
</gene>
<dbReference type="InterPro" id="IPR025571">
    <property type="entry name" value="YqfQ"/>
</dbReference>
<accession>A0AAC9IZR2</accession>
<proteinExistence type="predicted"/>
<dbReference type="Proteomes" id="UP000182945">
    <property type="component" value="Chromosome"/>
</dbReference>
<dbReference type="GeneID" id="71514734"/>
<dbReference type="Pfam" id="PF14181">
    <property type="entry name" value="YqfQ"/>
    <property type="match status" value="1"/>
</dbReference>
<organism evidence="1 2">
    <name type="scientific">Virgibacillus halodenitrificans</name>
    <name type="common">Bacillus halodenitrificans</name>
    <dbReference type="NCBI Taxonomy" id="1482"/>
    <lineage>
        <taxon>Bacteria</taxon>
        <taxon>Bacillati</taxon>
        <taxon>Bacillota</taxon>
        <taxon>Bacilli</taxon>
        <taxon>Bacillales</taxon>
        <taxon>Bacillaceae</taxon>
        <taxon>Virgibacillus</taxon>
    </lineage>
</organism>
<evidence type="ECO:0008006" key="3">
    <source>
        <dbReference type="Google" id="ProtNLM"/>
    </source>
</evidence>
<dbReference type="RefSeq" id="WP_071649012.1">
    <property type="nucleotide sequence ID" value="NZ_CP017962.1"/>
</dbReference>